<keyword evidence="4" id="KW-0808">Transferase</keyword>
<keyword evidence="12" id="KW-1185">Reference proteome</keyword>
<dbReference type="InterPro" id="IPR036890">
    <property type="entry name" value="HATPase_C_sf"/>
</dbReference>
<evidence type="ECO:0000256" key="1">
    <source>
        <dbReference type="ARBA" id="ARBA00000085"/>
    </source>
</evidence>
<dbReference type="RefSeq" id="WP_062125394.1">
    <property type="nucleotide sequence ID" value="NZ_BAZW01000023.1"/>
</dbReference>
<dbReference type="GO" id="GO:0000160">
    <property type="term" value="P:phosphorelay signal transduction system"/>
    <property type="evidence" value="ECO:0007669"/>
    <property type="project" value="UniProtKB-KW"/>
</dbReference>
<sequence>MSKPRKNKTFQKKTRTNPEVLRRKLENLNDKLVKIERQKDLMYSAFEKHVEYLTNFTSHDVKNAIQNMDSIVSSLDHNHVSIEEIDTIKTCLNSIRQSLNNFSNLVPNSAKREFQLMELFKAAELINRSELRKKKIDYQIELDKEDKTTINQPFHNILQVINNLMLNSIKALEQEFDNPQIFIQCNIHKEILEIVVCDNGCGIAEINKNKIFEMYFTTTNGSGIGLYHAKYSLEKMNGRIYLLDSFRNFKTAIKIEIPIKDDKVSISN</sequence>
<dbReference type="PANTHER" id="PTHR43065">
    <property type="entry name" value="SENSOR HISTIDINE KINASE"/>
    <property type="match status" value="1"/>
</dbReference>
<feature type="coiled-coil region" evidence="9">
    <location>
        <begin position="18"/>
        <end position="45"/>
    </location>
</feature>
<keyword evidence="7" id="KW-0067">ATP-binding</keyword>
<proteinExistence type="predicted"/>
<reference evidence="11 12" key="1">
    <citation type="journal article" date="2015" name="Microbes Environ.">
        <title>Distribution and evolution of nitrogen fixation genes in the phylum bacteroidetes.</title>
        <authorList>
            <person name="Inoue J."/>
            <person name="Oshima K."/>
            <person name="Suda W."/>
            <person name="Sakamoto M."/>
            <person name="Iino T."/>
            <person name="Noda S."/>
            <person name="Hongoh Y."/>
            <person name="Hattori M."/>
            <person name="Ohkuma M."/>
        </authorList>
    </citation>
    <scope>NUCLEOTIDE SEQUENCE [LARGE SCALE GENOMIC DNA]</scope>
    <source>
        <strain evidence="11">JCM 15548</strain>
    </source>
</reference>
<dbReference type="STRING" id="1236989.JCM15548_12682"/>
<keyword evidence="9" id="KW-0175">Coiled coil</keyword>
<evidence type="ECO:0000256" key="3">
    <source>
        <dbReference type="ARBA" id="ARBA00022553"/>
    </source>
</evidence>
<dbReference type="InterPro" id="IPR004358">
    <property type="entry name" value="Sig_transdc_His_kin-like_C"/>
</dbReference>
<evidence type="ECO:0000256" key="8">
    <source>
        <dbReference type="ARBA" id="ARBA00023012"/>
    </source>
</evidence>
<keyword evidence="6 11" id="KW-0418">Kinase</keyword>
<dbReference type="InterPro" id="IPR003594">
    <property type="entry name" value="HATPase_dom"/>
</dbReference>
<dbReference type="Gene3D" id="3.30.565.10">
    <property type="entry name" value="Histidine kinase-like ATPase, C-terminal domain"/>
    <property type="match status" value="1"/>
</dbReference>
<dbReference type="PROSITE" id="PS50109">
    <property type="entry name" value="HIS_KIN"/>
    <property type="match status" value="1"/>
</dbReference>
<evidence type="ECO:0000313" key="11">
    <source>
        <dbReference type="EMBL" id="GAO30414.1"/>
    </source>
</evidence>
<dbReference type="CDD" id="cd00075">
    <property type="entry name" value="HATPase"/>
    <property type="match status" value="1"/>
</dbReference>
<comment type="caution">
    <text evidence="11">The sequence shown here is derived from an EMBL/GenBank/DDBJ whole genome shotgun (WGS) entry which is preliminary data.</text>
</comment>
<evidence type="ECO:0000256" key="9">
    <source>
        <dbReference type="SAM" id="Coils"/>
    </source>
</evidence>
<dbReference type="OrthoDB" id="9816482at2"/>
<name>A0A0E9LYV2_9BACT</name>
<organism evidence="11 12">
    <name type="scientific">Geofilum rubicundum JCM 15548</name>
    <dbReference type="NCBI Taxonomy" id="1236989"/>
    <lineage>
        <taxon>Bacteria</taxon>
        <taxon>Pseudomonadati</taxon>
        <taxon>Bacteroidota</taxon>
        <taxon>Bacteroidia</taxon>
        <taxon>Marinilabiliales</taxon>
        <taxon>Marinilabiliaceae</taxon>
        <taxon>Geofilum</taxon>
    </lineage>
</organism>
<keyword evidence="8" id="KW-0902">Two-component regulatory system</keyword>
<dbReference type="GO" id="GO:0005524">
    <property type="term" value="F:ATP binding"/>
    <property type="evidence" value="ECO:0007669"/>
    <property type="project" value="UniProtKB-KW"/>
</dbReference>
<evidence type="ECO:0000256" key="4">
    <source>
        <dbReference type="ARBA" id="ARBA00022679"/>
    </source>
</evidence>
<evidence type="ECO:0000256" key="7">
    <source>
        <dbReference type="ARBA" id="ARBA00022840"/>
    </source>
</evidence>
<evidence type="ECO:0000259" key="10">
    <source>
        <dbReference type="PROSITE" id="PS50109"/>
    </source>
</evidence>
<evidence type="ECO:0000313" key="12">
    <source>
        <dbReference type="Proteomes" id="UP000032900"/>
    </source>
</evidence>
<dbReference type="Pfam" id="PF02518">
    <property type="entry name" value="HATPase_c"/>
    <property type="match status" value="1"/>
</dbReference>
<comment type="catalytic activity">
    <reaction evidence="1">
        <text>ATP + protein L-histidine = ADP + protein N-phospho-L-histidine.</text>
        <dbReference type="EC" id="2.7.13.3"/>
    </reaction>
</comment>
<dbReference type="AlphaFoldDB" id="A0A0E9LYV2"/>
<dbReference type="SMART" id="SM00387">
    <property type="entry name" value="HATPase_c"/>
    <property type="match status" value="1"/>
</dbReference>
<dbReference type="PANTHER" id="PTHR43065:SF10">
    <property type="entry name" value="PEROXIDE STRESS-ACTIVATED HISTIDINE KINASE MAK3"/>
    <property type="match status" value="1"/>
</dbReference>
<dbReference type="GO" id="GO:0004673">
    <property type="term" value="F:protein histidine kinase activity"/>
    <property type="evidence" value="ECO:0007669"/>
    <property type="project" value="UniProtKB-EC"/>
</dbReference>
<dbReference type="PRINTS" id="PR00344">
    <property type="entry name" value="BCTRLSENSOR"/>
</dbReference>
<accession>A0A0E9LYV2</accession>
<evidence type="ECO:0000256" key="2">
    <source>
        <dbReference type="ARBA" id="ARBA00012438"/>
    </source>
</evidence>
<feature type="domain" description="Histidine kinase" evidence="10">
    <location>
        <begin position="56"/>
        <end position="261"/>
    </location>
</feature>
<evidence type="ECO:0000256" key="5">
    <source>
        <dbReference type="ARBA" id="ARBA00022741"/>
    </source>
</evidence>
<dbReference type="SUPFAM" id="SSF55874">
    <property type="entry name" value="ATPase domain of HSP90 chaperone/DNA topoisomerase II/histidine kinase"/>
    <property type="match status" value="1"/>
</dbReference>
<evidence type="ECO:0000256" key="6">
    <source>
        <dbReference type="ARBA" id="ARBA00022777"/>
    </source>
</evidence>
<gene>
    <name evidence="11" type="ORF">JCM15548_12682</name>
</gene>
<keyword evidence="3" id="KW-0597">Phosphoprotein</keyword>
<dbReference type="InterPro" id="IPR005467">
    <property type="entry name" value="His_kinase_dom"/>
</dbReference>
<dbReference type="EMBL" id="BAZW01000023">
    <property type="protein sequence ID" value="GAO30414.1"/>
    <property type="molecule type" value="Genomic_DNA"/>
</dbReference>
<dbReference type="EC" id="2.7.13.3" evidence="2"/>
<keyword evidence="5" id="KW-0547">Nucleotide-binding</keyword>
<dbReference type="Proteomes" id="UP000032900">
    <property type="component" value="Unassembled WGS sequence"/>
</dbReference>
<protein>
    <recommendedName>
        <fullName evidence="2">histidine kinase</fullName>
        <ecNumber evidence="2">2.7.13.3</ecNumber>
    </recommendedName>
</protein>